<keyword evidence="2" id="KW-1185">Reference proteome</keyword>
<organism evidence="1 2">
    <name type="scientific">Setomelanomma holmii</name>
    <dbReference type="NCBI Taxonomy" id="210430"/>
    <lineage>
        <taxon>Eukaryota</taxon>
        <taxon>Fungi</taxon>
        <taxon>Dikarya</taxon>
        <taxon>Ascomycota</taxon>
        <taxon>Pezizomycotina</taxon>
        <taxon>Dothideomycetes</taxon>
        <taxon>Pleosporomycetidae</taxon>
        <taxon>Pleosporales</taxon>
        <taxon>Pleosporineae</taxon>
        <taxon>Phaeosphaeriaceae</taxon>
        <taxon>Setomelanomma</taxon>
    </lineage>
</organism>
<dbReference type="AlphaFoldDB" id="A0A9P4LLC9"/>
<proteinExistence type="predicted"/>
<name>A0A9P4LLC9_9PLEO</name>
<reference evidence="1" key="1">
    <citation type="journal article" date="2020" name="Stud. Mycol.">
        <title>101 Dothideomycetes genomes: a test case for predicting lifestyles and emergence of pathogens.</title>
        <authorList>
            <person name="Haridas S."/>
            <person name="Albert R."/>
            <person name="Binder M."/>
            <person name="Bloem J."/>
            <person name="Labutti K."/>
            <person name="Salamov A."/>
            <person name="Andreopoulos B."/>
            <person name="Baker S."/>
            <person name="Barry K."/>
            <person name="Bills G."/>
            <person name="Bluhm B."/>
            <person name="Cannon C."/>
            <person name="Castanera R."/>
            <person name="Culley D."/>
            <person name="Daum C."/>
            <person name="Ezra D."/>
            <person name="Gonzalez J."/>
            <person name="Henrissat B."/>
            <person name="Kuo A."/>
            <person name="Liang C."/>
            <person name="Lipzen A."/>
            <person name="Lutzoni F."/>
            <person name="Magnuson J."/>
            <person name="Mondo S."/>
            <person name="Nolan M."/>
            <person name="Ohm R."/>
            <person name="Pangilinan J."/>
            <person name="Park H.-J."/>
            <person name="Ramirez L."/>
            <person name="Alfaro M."/>
            <person name="Sun H."/>
            <person name="Tritt A."/>
            <person name="Yoshinaga Y."/>
            <person name="Zwiers L.-H."/>
            <person name="Turgeon B."/>
            <person name="Goodwin S."/>
            <person name="Spatafora J."/>
            <person name="Crous P."/>
            <person name="Grigoriev I."/>
        </authorList>
    </citation>
    <scope>NUCLEOTIDE SEQUENCE</scope>
    <source>
        <strain evidence="1">CBS 110217</strain>
    </source>
</reference>
<evidence type="ECO:0000313" key="1">
    <source>
        <dbReference type="EMBL" id="KAF2029085.1"/>
    </source>
</evidence>
<evidence type="ECO:0000313" key="2">
    <source>
        <dbReference type="Proteomes" id="UP000799777"/>
    </source>
</evidence>
<sequence length="336" mass="39148">MSTASESVFKPPPVIECLAQGHCLGIGKKLRNFDTVCNNCLDRHDLQQLRVWANNNATALALINSHAERRQGRKRNLEAHGRYLCAFEDPDYQRCRWRQSDLNLRGTRLDCGRTMLAPPPRPHCAFGVACESQPEGQEKGPSICSWCKNMSFDALYKQADNHPDGRNLRRLVDGYIHQLERDSEERIAKGWSYLCACKDPEYAYQGWRRDFNPRDSRTCGTVWHRGQLCARCFLKARQQGCEWLNDCDGDRLDFPCVFEDPHLRRATDINWKMGPVDERGWPDPEWEKDPRRHGKCERARSRNQICQKCFNRMCEIRGFGKYFDTEWGTLHEAYRG</sequence>
<dbReference type="EMBL" id="ML978205">
    <property type="protein sequence ID" value="KAF2029085.1"/>
    <property type="molecule type" value="Genomic_DNA"/>
</dbReference>
<dbReference type="Proteomes" id="UP000799777">
    <property type="component" value="Unassembled WGS sequence"/>
</dbReference>
<accession>A0A9P4LLC9</accession>
<comment type="caution">
    <text evidence="1">The sequence shown here is derived from an EMBL/GenBank/DDBJ whole genome shotgun (WGS) entry which is preliminary data.</text>
</comment>
<protein>
    <submittedName>
        <fullName evidence="1">Uncharacterized protein</fullName>
    </submittedName>
</protein>
<dbReference type="OrthoDB" id="3775988at2759"/>
<gene>
    <name evidence="1" type="ORF">EK21DRAFT_68515</name>
</gene>